<evidence type="ECO:0000313" key="3">
    <source>
        <dbReference type="Proteomes" id="UP001162131"/>
    </source>
</evidence>
<dbReference type="InterPro" id="IPR000626">
    <property type="entry name" value="Ubiquitin-like_dom"/>
</dbReference>
<accession>A0AAU9IM82</accession>
<reference evidence="2" key="1">
    <citation type="submission" date="2021-09" db="EMBL/GenBank/DDBJ databases">
        <authorList>
            <consortium name="AG Swart"/>
            <person name="Singh M."/>
            <person name="Singh A."/>
            <person name="Seah K."/>
            <person name="Emmerich C."/>
        </authorList>
    </citation>
    <scope>NUCLEOTIDE SEQUENCE</scope>
    <source>
        <strain evidence="2">ATCC30299</strain>
    </source>
</reference>
<dbReference type="PROSITE" id="PS50053">
    <property type="entry name" value="UBIQUITIN_2"/>
    <property type="match status" value="1"/>
</dbReference>
<feature type="domain" description="Ubiquitin-like" evidence="1">
    <location>
        <begin position="6"/>
        <end position="85"/>
    </location>
</feature>
<evidence type="ECO:0000259" key="1">
    <source>
        <dbReference type="PROSITE" id="PS50053"/>
    </source>
</evidence>
<organism evidence="2 3">
    <name type="scientific">Blepharisma stoltei</name>
    <dbReference type="NCBI Taxonomy" id="1481888"/>
    <lineage>
        <taxon>Eukaryota</taxon>
        <taxon>Sar</taxon>
        <taxon>Alveolata</taxon>
        <taxon>Ciliophora</taxon>
        <taxon>Postciliodesmatophora</taxon>
        <taxon>Heterotrichea</taxon>
        <taxon>Heterotrichida</taxon>
        <taxon>Blepharismidae</taxon>
        <taxon>Blepharisma</taxon>
    </lineage>
</organism>
<dbReference type="Pfam" id="PF00240">
    <property type="entry name" value="ubiquitin"/>
    <property type="match status" value="1"/>
</dbReference>
<dbReference type="CDD" id="cd17039">
    <property type="entry name" value="Ubl_ubiquitin_like"/>
    <property type="match status" value="1"/>
</dbReference>
<dbReference type="SUPFAM" id="SSF54236">
    <property type="entry name" value="Ubiquitin-like"/>
    <property type="match status" value="1"/>
</dbReference>
<sequence>MALERITIRLEDINGITNTQEVFRDWKYSNLAKKIADIYGVPNDQQSIVFQKRVLRFDQHSHITLRELGIVNNSVIKVMHRQLGGKNQGLNNYQN</sequence>
<gene>
    <name evidence="2" type="ORF">BSTOLATCC_MIC11303</name>
</gene>
<name>A0AAU9IM82_9CILI</name>
<dbReference type="EMBL" id="CAJZBQ010000012">
    <property type="protein sequence ID" value="CAG9314292.1"/>
    <property type="molecule type" value="Genomic_DNA"/>
</dbReference>
<protein>
    <recommendedName>
        <fullName evidence="1">Ubiquitin-like domain-containing protein</fullName>
    </recommendedName>
</protein>
<dbReference type="Proteomes" id="UP001162131">
    <property type="component" value="Unassembled WGS sequence"/>
</dbReference>
<dbReference type="AlphaFoldDB" id="A0AAU9IM82"/>
<keyword evidence="3" id="KW-1185">Reference proteome</keyword>
<comment type="caution">
    <text evidence="2">The sequence shown here is derived from an EMBL/GenBank/DDBJ whole genome shotgun (WGS) entry which is preliminary data.</text>
</comment>
<proteinExistence type="predicted"/>
<evidence type="ECO:0000313" key="2">
    <source>
        <dbReference type="EMBL" id="CAG9314292.1"/>
    </source>
</evidence>
<dbReference type="Gene3D" id="3.10.20.90">
    <property type="entry name" value="Phosphatidylinositol 3-kinase Catalytic Subunit, Chain A, domain 1"/>
    <property type="match status" value="1"/>
</dbReference>
<dbReference type="InterPro" id="IPR029071">
    <property type="entry name" value="Ubiquitin-like_domsf"/>
</dbReference>